<keyword evidence="4" id="KW-0378">Hydrolase</keyword>
<protein>
    <submittedName>
        <fullName evidence="4">Acetyl-CoA hydrolase/transferase C-terminal domain-containing protein</fullName>
    </submittedName>
</protein>
<dbReference type="PANTHER" id="PTHR43609">
    <property type="entry name" value="ACETYL-COA HYDROLASE"/>
    <property type="match status" value="1"/>
</dbReference>
<sequence length="504" mass="52870">MATETRLGGDLPVVDAETAAAGIGTEDTLLTSGFGRAGYPKALPLALAASDREFSLTVVSGGSVGDEIDTTLVEAGAVARRYPYQATASARDAVNDGSVAFHDRHISRLGDEVALGYLGGRNRENTEDGVGSGNGDGTRGETVAVVEAVAVGAGWLVPTTSVGHTPSYVQAADRIVVELNRTQPVELEALHDVYNRALPPNRGTIPLSTPGGRIGSPRVPFDPDKLEAVVETDRPDSPYEFRTPTAVDDGIAENLAGFLAGELDRNPVFADAVNLQFGVGSLGNALMSSFADVAFGDRDVAYFGEVIQDGLLDMLDDGVLDSASAASLALSAEGQERLFGDIERYAEQVVVRNADVSNSPALIDRFGVLAVNSALEVDVYGNANSTHLSGTHVANGIGGSGDFSRHSALGVLALGSTARDGAISRVVPMVPHVDHTEHDLDVVVTEQGVADLRGLAPRERARELVEQCAHPDYRGPLEAYLDRANEGGGHIPHDLEEAAAWYTR</sequence>
<evidence type="ECO:0000313" key="5">
    <source>
        <dbReference type="Proteomes" id="UP001595921"/>
    </source>
</evidence>
<accession>A0ABD5PIF2</accession>
<organism evidence="4 5">
    <name type="scientific">Halobium salinum</name>
    <dbReference type="NCBI Taxonomy" id="1364940"/>
    <lineage>
        <taxon>Archaea</taxon>
        <taxon>Methanobacteriati</taxon>
        <taxon>Methanobacteriota</taxon>
        <taxon>Stenosarchaea group</taxon>
        <taxon>Halobacteria</taxon>
        <taxon>Halobacteriales</taxon>
        <taxon>Haloferacaceae</taxon>
        <taxon>Halobium</taxon>
    </lineage>
</organism>
<comment type="similarity">
    <text evidence="1">Belongs to the acetyl-CoA hydrolase/transferase family.</text>
</comment>
<dbReference type="Gene3D" id="3.40.1080.10">
    <property type="entry name" value="Glutaconate Coenzyme A-transferase"/>
    <property type="match status" value="1"/>
</dbReference>
<comment type="caution">
    <text evidence="4">The sequence shown here is derived from an EMBL/GenBank/DDBJ whole genome shotgun (WGS) entry which is preliminary data.</text>
</comment>
<dbReference type="InterPro" id="IPR037171">
    <property type="entry name" value="NagB/RpiA_transferase-like"/>
</dbReference>
<dbReference type="InterPro" id="IPR026888">
    <property type="entry name" value="AcetylCoA_hyd_C"/>
</dbReference>
<gene>
    <name evidence="4" type="ORF">ACFO0N_21285</name>
</gene>
<dbReference type="Pfam" id="PF13336">
    <property type="entry name" value="AcetylCoA_hyd_C"/>
    <property type="match status" value="1"/>
</dbReference>
<dbReference type="FunFam" id="3.40.1080.20:FF:000001">
    <property type="entry name" value="Acetyl-CoA hydrolase Ach1"/>
    <property type="match status" value="1"/>
</dbReference>
<dbReference type="Gene3D" id="3.40.1080.20">
    <property type="entry name" value="Acetyl-CoA hydrolase/transferase C-terminal domain"/>
    <property type="match status" value="1"/>
</dbReference>
<dbReference type="GO" id="GO:0016787">
    <property type="term" value="F:hydrolase activity"/>
    <property type="evidence" value="ECO:0007669"/>
    <property type="project" value="UniProtKB-KW"/>
</dbReference>
<dbReference type="RefSeq" id="WP_267620724.1">
    <property type="nucleotide sequence ID" value="NZ_JAODIW010000005.1"/>
</dbReference>
<dbReference type="InterPro" id="IPR046433">
    <property type="entry name" value="ActCoA_hydro"/>
</dbReference>
<reference evidence="4 5" key="1">
    <citation type="journal article" date="2019" name="Int. J. Syst. Evol. Microbiol.">
        <title>The Global Catalogue of Microorganisms (GCM) 10K type strain sequencing project: providing services to taxonomists for standard genome sequencing and annotation.</title>
        <authorList>
            <consortium name="The Broad Institute Genomics Platform"/>
            <consortium name="The Broad Institute Genome Sequencing Center for Infectious Disease"/>
            <person name="Wu L."/>
            <person name="Ma J."/>
        </authorList>
    </citation>
    <scope>NUCLEOTIDE SEQUENCE [LARGE SCALE GENOMIC DNA]</scope>
    <source>
        <strain evidence="4 5">CGMCC 1.12553</strain>
    </source>
</reference>
<dbReference type="AlphaFoldDB" id="A0ABD5PIF2"/>
<evidence type="ECO:0000259" key="3">
    <source>
        <dbReference type="Pfam" id="PF13336"/>
    </source>
</evidence>
<feature type="region of interest" description="Disordered" evidence="2">
    <location>
        <begin position="201"/>
        <end position="222"/>
    </location>
</feature>
<proteinExistence type="inferred from homology"/>
<keyword evidence="5" id="KW-1185">Reference proteome</keyword>
<feature type="domain" description="Acetyl-CoA hydrolase/transferase C-terminal" evidence="3">
    <location>
        <begin position="334"/>
        <end position="480"/>
    </location>
</feature>
<dbReference type="InterPro" id="IPR038460">
    <property type="entry name" value="AcetylCoA_hyd_C_sf"/>
</dbReference>
<dbReference type="PANTHER" id="PTHR43609:SF1">
    <property type="entry name" value="ACETYL-COA HYDROLASE"/>
    <property type="match status" value="1"/>
</dbReference>
<evidence type="ECO:0000256" key="2">
    <source>
        <dbReference type="SAM" id="MobiDB-lite"/>
    </source>
</evidence>
<evidence type="ECO:0000256" key="1">
    <source>
        <dbReference type="ARBA" id="ARBA00009632"/>
    </source>
</evidence>
<dbReference type="SUPFAM" id="SSF100950">
    <property type="entry name" value="NagB/RpiA/CoA transferase-like"/>
    <property type="match status" value="2"/>
</dbReference>
<evidence type="ECO:0000313" key="4">
    <source>
        <dbReference type="EMBL" id="MFC4360488.1"/>
    </source>
</evidence>
<dbReference type="Proteomes" id="UP001595921">
    <property type="component" value="Unassembled WGS sequence"/>
</dbReference>
<dbReference type="EMBL" id="JBHSDS010000017">
    <property type="protein sequence ID" value="MFC4360488.1"/>
    <property type="molecule type" value="Genomic_DNA"/>
</dbReference>
<name>A0ABD5PIF2_9EURY</name>